<evidence type="ECO:0000313" key="2">
    <source>
        <dbReference type="EMBL" id="HIH70404.1"/>
    </source>
</evidence>
<dbReference type="AlphaFoldDB" id="A0A832RY33"/>
<sequence>MTDYGIAMDMGTSGFRVQAIDLWDGSIVSTAITTRHPIPGMNVIDHVNFAVDVGQEECNRLIVDTINKLLPLLKVDLQKVKRFAVCGNPFQLSLFQNIEIKDLAYAGKHKLESLGVVPPNRDGGVFDAKELCLAINPQAEVIIPPAVRHEIGADALAMLIKTDVLERDEVCLVVDYGTNAEMALVVDGDVYTGSAAAGPALEGQEIERGMLASPGAISDVTVDGDNWRCSVLDSEFMPREGDTINPVDGSVLKKGEMHGRSKGITGTGVVAAIACGISEGLIRPPKINTPDHRLHLQDGIYITEKDVEEAGKAIGAIRAGFFTLLHEAGLPMDAIERSYMSGASGTYVDARKAQQVGLVPPTASRIVQVGNTSLSLARDLVTNPSALDELRDFAHDLRAKHCMFATSETFKNIYIIELAIWTNGMPPAMYNDMLKMYKLPPVPTESVRANVDKVVNRDIPVLGTLGITILEEIGITISAALEGCVLCKKCMEECPEDAITIEQKGEDKIAIIRTDKCGGTACRRCENVCPKETLHLRDMKIM</sequence>
<keyword evidence="2" id="KW-0808">Transferase</keyword>
<proteinExistence type="predicted"/>
<dbReference type="GO" id="GO:0008168">
    <property type="term" value="F:methyltransferase activity"/>
    <property type="evidence" value="ECO:0007669"/>
    <property type="project" value="UniProtKB-KW"/>
</dbReference>
<dbReference type="EMBL" id="DUIH01000023">
    <property type="protein sequence ID" value="HIH70404.1"/>
    <property type="molecule type" value="Genomic_DNA"/>
</dbReference>
<protein>
    <submittedName>
        <fullName evidence="2">Methylamine methyltransferase corrinoid protein reductive activase</fullName>
    </submittedName>
</protein>
<dbReference type="Gene3D" id="3.30.70.20">
    <property type="match status" value="1"/>
</dbReference>
<evidence type="ECO:0000313" key="3">
    <source>
        <dbReference type="Proteomes" id="UP000600363"/>
    </source>
</evidence>
<dbReference type="InterPro" id="IPR042259">
    <property type="entry name" value="Raco-like_middle_sf"/>
</dbReference>
<dbReference type="PANTHER" id="PTHR42895">
    <property type="entry name" value="IRON-SULFUR CLUSTER-BINDING PROTEIN-RELATED"/>
    <property type="match status" value="1"/>
</dbReference>
<accession>A0A832RY33</accession>
<organism evidence="2 3">
    <name type="scientific">Methermicoccus shengliensis</name>
    <dbReference type="NCBI Taxonomy" id="660064"/>
    <lineage>
        <taxon>Archaea</taxon>
        <taxon>Methanobacteriati</taxon>
        <taxon>Methanobacteriota</taxon>
        <taxon>Stenosarchaea group</taxon>
        <taxon>Methanomicrobia</taxon>
        <taxon>Methanosarcinales</taxon>
        <taxon>Methermicoccaceae</taxon>
        <taxon>Methermicoccus</taxon>
    </lineage>
</organism>
<gene>
    <name evidence="2" type="ORF">HA299_07370</name>
</gene>
<name>A0A832RY33_9EURY</name>
<comment type="caution">
    <text evidence="2">The sequence shown here is derived from an EMBL/GenBank/DDBJ whole genome shotgun (WGS) entry which is preliminary data.</text>
</comment>
<dbReference type="GO" id="GO:0016491">
    <property type="term" value="F:oxidoreductase activity"/>
    <property type="evidence" value="ECO:0007669"/>
    <property type="project" value="UniProtKB-ARBA"/>
</dbReference>
<dbReference type="NCBIfam" id="TIGR04270">
    <property type="entry name" value="Rama_corrin_act"/>
    <property type="match status" value="1"/>
</dbReference>
<dbReference type="PROSITE" id="PS51379">
    <property type="entry name" value="4FE4S_FER_2"/>
    <property type="match status" value="2"/>
</dbReference>
<dbReference type="Proteomes" id="UP000600363">
    <property type="component" value="Unassembled WGS sequence"/>
</dbReference>
<dbReference type="Pfam" id="PF17651">
    <property type="entry name" value="Raco_middle"/>
    <property type="match status" value="1"/>
</dbReference>
<dbReference type="InterPro" id="IPR026339">
    <property type="entry name" value="RamA_corrin_act"/>
</dbReference>
<dbReference type="Pfam" id="PF14574">
    <property type="entry name" value="RACo_C_ter"/>
    <property type="match status" value="1"/>
</dbReference>
<feature type="domain" description="4Fe-4S ferredoxin-type" evidence="1">
    <location>
        <begin position="508"/>
        <end position="539"/>
    </location>
</feature>
<dbReference type="Gene3D" id="3.30.420.480">
    <property type="entry name" value="Domain of unknown function (DUF4445)"/>
    <property type="match status" value="1"/>
</dbReference>
<dbReference type="GO" id="GO:0032259">
    <property type="term" value="P:methylation"/>
    <property type="evidence" value="ECO:0007669"/>
    <property type="project" value="UniProtKB-KW"/>
</dbReference>
<dbReference type="PROSITE" id="PS00198">
    <property type="entry name" value="4FE4S_FER_1"/>
    <property type="match status" value="1"/>
</dbReference>
<keyword evidence="2" id="KW-0489">Methyltransferase</keyword>
<dbReference type="InterPro" id="IPR043129">
    <property type="entry name" value="ATPase_NBD"/>
</dbReference>
<reference evidence="2" key="1">
    <citation type="journal article" date="2020" name="bioRxiv">
        <title>A rank-normalized archaeal taxonomy based on genome phylogeny resolves widespread incomplete and uneven classifications.</title>
        <authorList>
            <person name="Rinke C."/>
            <person name="Chuvochina M."/>
            <person name="Mussig A.J."/>
            <person name="Chaumeil P.-A."/>
            <person name="Waite D.W."/>
            <person name="Whitman W.B."/>
            <person name="Parks D.H."/>
            <person name="Hugenholtz P."/>
        </authorList>
    </citation>
    <scope>NUCLEOTIDE SEQUENCE</scope>
    <source>
        <strain evidence="2">UBA12518</strain>
    </source>
</reference>
<evidence type="ECO:0000259" key="1">
    <source>
        <dbReference type="PROSITE" id="PS51379"/>
    </source>
</evidence>
<dbReference type="RefSeq" id="WP_042686891.1">
    <property type="nucleotide sequence ID" value="NZ_DUIH01000023.1"/>
</dbReference>
<dbReference type="PANTHER" id="PTHR42895:SF2">
    <property type="entry name" value="IRON-SULFUR CLUSTER PROTEIN"/>
    <property type="match status" value="1"/>
</dbReference>
<feature type="domain" description="4Fe-4S ferredoxin-type" evidence="1">
    <location>
        <begin position="475"/>
        <end position="504"/>
    </location>
</feature>
<dbReference type="InterPro" id="IPR017896">
    <property type="entry name" value="4Fe4S_Fe-S-bd"/>
</dbReference>
<dbReference type="InterPro" id="IPR041414">
    <property type="entry name" value="Raco-like_middle"/>
</dbReference>
<dbReference type="Pfam" id="PF12838">
    <property type="entry name" value="Fer4_7"/>
    <property type="match status" value="1"/>
</dbReference>
<dbReference type="InterPro" id="IPR017900">
    <property type="entry name" value="4Fe4S_Fe_S_CS"/>
</dbReference>
<dbReference type="SUPFAM" id="SSF54862">
    <property type="entry name" value="4Fe-4S ferredoxins"/>
    <property type="match status" value="1"/>
</dbReference>
<dbReference type="InterPro" id="IPR027980">
    <property type="entry name" value="RACo_C"/>
</dbReference>
<dbReference type="SUPFAM" id="SSF53067">
    <property type="entry name" value="Actin-like ATPase domain"/>
    <property type="match status" value="1"/>
</dbReference>
<dbReference type="InterPro" id="IPR052911">
    <property type="entry name" value="Corrinoid_activation_enz"/>
</dbReference>